<protein>
    <submittedName>
        <fullName evidence="1">Bm10470</fullName>
    </submittedName>
</protein>
<sequence>MAKRRLVKKSVHVCYKCVGGLKCCKTWATLGDADKSMYPRSTGGERCHFIEDNITIIFHSEDIISPVHRSKEYGLNACTRTVTLSLVMQ</sequence>
<accession>A0A1I9G6W7</accession>
<name>A0A1I9G6W7_BRUMA</name>
<reference evidence="1" key="1">
    <citation type="journal article" date="2007" name="Science">
        <title>Draft genome of the filarial nematode parasite Brugia malayi.</title>
        <authorList>
            <person name="Ghedin E."/>
            <person name="Wang S."/>
            <person name="Spiro D."/>
            <person name="Caler E."/>
            <person name="Zhao Q."/>
            <person name="Crabtree J."/>
            <person name="Allen J.E."/>
            <person name="Delcher A.L."/>
            <person name="Guiliano D.B."/>
            <person name="Miranda-Saavedra D."/>
            <person name="Angiuoli S.V."/>
            <person name="Creasy T."/>
            <person name="Amedeo P."/>
            <person name="Haas B."/>
            <person name="El-Sayed N.M."/>
            <person name="Wortman J.R."/>
            <person name="Feldblyum T."/>
            <person name="Tallon L."/>
            <person name="Schatz M."/>
            <person name="Shumway M."/>
            <person name="Koo H."/>
            <person name="Salzberg S.L."/>
            <person name="Schobel S."/>
            <person name="Pertea M."/>
            <person name="Pop M."/>
            <person name="White O."/>
            <person name="Barton G.J."/>
            <person name="Carlow C.K."/>
            <person name="Crawford M.J."/>
            <person name="Daub J."/>
            <person name="Dimmic M.W."/>
            <person name="Estes C.F."/>
            <person name="Foster J.M."/>
            <person name="Ganatra M."/>
            <person name="Gregory W.F."/>
            <person name="Johnson N.M."/>
            <person name="Jin J."/>
            <person name="Komuniecki R."/>
            <person name="Korf I."/>
            <person name="Kumar S."/>
            <person name="Laney S."/>
            <person name="Li B.W."/>
            <person name="Li W."/>
            <person name="Lindblom T.H."/>
            <person name="Lustigman S."/>
            <person name="Ma D."/>
            <person name="Maina C.V."/>
            <person name="Martin D.M."/>
            <person name="McCarter J.P."/>
            <person name="McReynolds L."/>
            <person name="Mitreva M."/>
            <person name="Nutman T.B."/>
            <person name="Parkinson J."/>
            <person name="Peregrin-Alvarez J.M."/>
            <person name="Poole C."/>
            <person name="Ren Q."/>
            <person name="Saunders L."/>
            <person name="Sluder A.E."/>
            <person name="Smith K."/>
            <person name="Stanke M."/>
            <person name="Unnasch T.R."/>
            <person name="Ware J."/>
            <person name="Wei A.D."/>
            <person name="Weil G."/>
            <person name="Williams D.J."/>
            <person name="Zhang Y."/>
            <person name="Williams S.A."/>
            <person name="Fraser-Liggett C."/>
            <person name="Slatko B."/>
            <person name="Blaxter M.L."/>
            <person name="Scott A.L."/>
        </authorList>
    </citation>
    <scope>NUCLEOTIDE SEQUENCE</scope>
    <source>
        <strain evidence="1">FR3</strain>
    </source>
</reference>
<dbReference type="AlphaFoldDB" id="A0A1I9G6W7"/>
<dbReference type="EMBL" id="LN856995">
    <property type="protein sequence ID" value="CDQ03904.1"/>
    <property type="molecule type" value="Genomic_DNA"/>
</dbReference>
<evidence type="ECO:0000313" key="1">
    <source>
        <dbReference type="EMBL" id="CDQ03904.1"/>
    </source>
</evidence>
<proteinExistence type="predicted"/>
<organism evidence="1">
    <name type="scientific">Brugia malayi</name>
    <name type="common">Filarial nematode worm</name>
    <dbReference type="NCBI Taxonomy" id="6279"/>
    <lineage>
        <taxon>Eukaryota</taxon>
        <taxon>Metazoa</taxon>
        <taxon>Ecdysozoa</taxon>
        <taxon>Nematoda</taxon>
        <taxon>Chromadorea</taxon>
        <taxon>Rhabditida</taxon>
        <taxon>Spirurina</taxon>
        <taxon>Spiruromorpha</taxon>
        <taxon>Filarioidea</taxon>
        <taxon>Onchocercidae</taxon>
        <taxon>Brugia</taxon>
    </lineage>
</organism>
<gene>
    <name evidence="1" type="primary">Bm10470</name>
    <name evidence="1" type="ORF">BM_Bm10470</name>
</gene>
<reference evidence="1" key="2">
    <citation type="submission" date="2012-12" db="EMBL/GenBank/DDBJ databases">
        <authorList>
            <consortium name="WormBase Consortium"/>
            <person name="Ghedin E."/>
            <person name="Paulini M."/>
        </authorList>
    </citation>
    <scope>NUCLEOTIDE SEQUENCE</scope>
    <source>
        <strain evidence="1">FR3</strain>
    </source>
</reference>